<organism evidence="2 3">
    <name type="scientific">Chitinophaga ginsengisegetis</name>
    <dbReference type="NCBI Taxonomy" id="393003"/>
    <lineage>
        <taxon>Bacteria</taxon>
        <taxon>Pseudomonadati</taxon>
        <taxon>Bacteroidota</taxon>
        <taxon>Chitinophagia</taxon>
        <taxon>Chitinophagales</taxon>
        <taxon>Chitinophagaceae</taxon>
        <taxon>Chitinophaga</taxon>
    </lineage>
</organism>
<sequence length="770" mass="85033">MYRIKTKYFLLFLVAVATSNTSFSQLPDLQLNRMLQQVSGSVTFLQRQYKGTDLVAENVFRSGELPGNWKLVMKANPVKGHSDAIDVEATFRLAAGQATSTTVAVKFDFSNWSAANYVLVPASLYNGNRYRSIGDGYNPGYPRDMYYNPQVPLTISNNPRLSVEQDKASLVALQTGNMATPAVCFFSPATQTGFILLTEQQTKWGNNGVTITENAHKDQLSFDISAPAIRKLAAGFGDFHLSGDKAPDWKAGDEVSLRFRLYVFKATDIPALLTKFFKVRKDISGPSIPRNLVPMSKLLELGTGICSSNFTQQQIGNYYKPENNNDFQLGWVSGMINTYPMLSLNDEKERKSVGEELDFVVRRLQGKSGYFYGGIKSTGEIIGEKMSPDFPEIQAMVRKNGDALFWLMKHLLLFRASGHADMINKDWEDAAIKLAAAFVKTWEKDGQFGQYIAPETGRIAVFNSTAGAIAPAGLALAAHYFNRAGWLKTAAAAADYYYRRDVAGQGFTGGDCGDISQDANSESAFGFLESLMALYDYTGDRRWLSMAEVQAALCGTWTLSYAPVFPPSSTIGKLQCNMTGAVWASIQNKHAAPGICTSSGDYLFKLFRATGNSLYADLIRDIQHAHTEAVNMPGHITSNYLIGSSMERIQPSDAEGKESIGNFIHTRNSWTETNGMLMALELPGIYVISDKSKCYVFDHVEATIIKKDNKELVIEVYNPTVYDASVAVMAETSAEAKHPLGYTAFLRWPKVPVKAGGKTRVRISGREVRW</sequence>
<dbReference type="InterPro" id="IPR008928">
    <property type="entry name" value="6-hairpin_glycosidase_sf"/>
</dbReference>
<protein>
    <recommendedName>
        <fullName evidence="4">Alpha-L-rhamnosidase six-hairpin glycosidase domain-containing protein</fullName>
    </recommendedName>
</protein>
<dbReference type="RefSeq" id="WP_079473072.1">
    <property type="nucleotide sequence ID" value="NZ_FUZZ01000005.1"/>
</dbReference>
<feature type="signal peptide" evidence="1">
    <location>
        <begin position="1"/>
        <end position="24"/>
    </location>
</feature>
<keyword evidence="1" id="KW-0732">Signal</keyword>
<proteinExistence type="predicted"/>
<name>A0A1T5PB16_9BACT</name>
<reference evidence="2 3" key="1">
    <citation type="submission" date="2017-02" db="EMBL/GenBank/DDBJ databases">
        <authorList>
            <person name="Peterson S.W."/>
        </authorList>
    </citation>
    <scope>NUCLEOTIDE SEQUENCE [LARGE SCALE GENOMIC DNA]</scope>
    <source>
        <strain evidence="2 3">DSM 18108</strain>
    </source>
</reference>
<keyword evidence="3" id="KW-1185">Reference proteome</keyword>
<accession>A0A1T5PB16</accession>
<dbReference type="GO" id="GO:0005975">
    <property type="term" value="P:carbohydrate metabolic process"/>
    <property type="evidence" value="ECO:0007669"/>
    <property type="project" value="InterPro"/>
</dbReference>
<evidence type="ECO:0000256" key="1">
    <source>
        <dbReference type="SAM" id="SignalP"/>
    </source>
</evidence>
<gene>
    <name evidence="2" type="ORF">SAMN05660461_5831</name>
</gene>
<dbReference type="EMBL" id="FUZZ01000005">
    <property type="protein sequence ID" value="SKD09934.1"/>
    <property type="molecule type" value="Genomic_DNA"/>
</dbReference>
<evidence type="ECO:0000313" key="3">
    <source>
        <dbReference type="Proteomes" id="UP000190166"/>
    </source>
</evidence>
<evidence type="ECO:0000313" key="2">
    <source>
        <dbReference type="EMBL" id="SKD09934.1"/>
    </source>
</evidence>
<dbReference type="Proteomes" id="UP000190166">
    <property type="component" value="Unassembled WGS sequence"/>
</dbReference>
<feature type="chain" id="PRO_5012436977" description="Alpha-L-rhamnosidase six-hairpin glycosidase domain-containing protein" evidence="1">
    <location>
        <begin position="25"/>
        <end position="770"/>
    </location>
</feature>
<evidence type="ECO:0008006" key="4">
    <source>
        <dbReference type="Google" id="ProtNLM"/>
    </source>
</evidence>
<dbReference type="SUPFAM" id="SSF48208">
    <property type="entry name" value="Six-hairpin glycosidases"/>
    <property type="match status" value="1"/>
</dbReference>
<dbReference type="AlphaFoldDB" id="A0A1T5PB16"/>
<dbReference type="STRING" id="393003.SAMN05660461_5831"/>